<evidence type="ECO:0000313" key="3">
    <source>
        <dbReference type="Proteomes" id="UP001188597"/>
    </source>
</evidence>
<reference evidence="2" key="1">
    <citation type="submission" date="2022-12" db="EMBL/GenBank/DDBJ databases">
        <title>Draft genome assemblies for two species of Escallonia (Escalloniales).</title>
        <authorList>
            <person name="Chanderbali A."/>
            <person name="Dervinis C."/>
            <person name="Anghel I."/>
            <person name="Soltis D."/>
            <person name="Soltis P."/>
            <person name="Zapata F."/>
        </authorList>
    </citation>
    <scope>NUCLEOTIDE SEQUENCE</scope>
    <source>
        <strain evidence="2">UCBG64.0493</strain>
        <tissue evidence="2">Leaf</tissue>
    </source>
</reference>
<feature type="compositionally biased region" description="Basic and acidic residues" evidence="1">
    <location>
        <begin position="43"/>
        <end position="54"/>
    </location>
</feature>
<gene>
    <name evidence="2" type="ORF">RJ639_038606</name>
</gene>
<feature type="compositionally biased region" description="Basic and acidic residues" evidence="1">
    <location>
        <begin position="1"/>
        <end position="18"/>
    </location>
</feature>
<feature type="region of interest" description="Disordered" evidence="1">
    <location>
        <begin position="1"/>
        <end position="54"/>
    </location>
</feature>
<protein>
    <submittedName>
        <fullName evidence="2">Uncharacterized protein</fullName>
    </submittedName>
</protein>
<proteinExistence type="predicted"/>
<sequence length="167" mass="18821">MDAIFHEDKFPYKSKDSGGEETEILESSQPNQEASSSQPLSIRNEEHRRSKRARVEKDFGPDYLVYNVEGSPITLEEALSLPDSDLWKEAINDEIESLMANRTRKRTKSPPATEPTCPTDPRSHHPPFLSRPLSRQGPLFLLLLGSVQCVVVSTPELAKEFLKSQDT</sequence>
<dbReference type="EMBL" id="JAVXUP010000406">
    <property type="protein sequence ID" value="KAK3028715.1"/>
    <property type="molecule type" value="Genomic_DNA"/>
</dbReference>
<name>A0AA88WXB6_9ASTE</name>
<dbReference type="Proteomes" id="UP001188597">
    <property type="component" value="Unassembled WGS sequence"/>
</dbReference>
<keyword evidence="3" id="KW-1185">Reference proteome</keyword>
<feature type="compositionally biased region" description="Polar residues" evidence="1">
    <location>
        <begin position="25"/>
        <end position="41"/>
    </location>
</feature>
<evidence type="ECO:0000256" key="1">
    <source>
        <dbReference type="SAM" id="MobiDB-lite"/>
    </source>
</evidence>
<accession>A0AA88WXB6</accession>
<dbReference type="AlphaFoldDB" id="A0AA88WXB6"/>
<comment type="caution">
    <text evidence="2">The sequence shown here is derived from an EMBL/GenBank/DDBJ whole genome shotgun (WGS) entry which is preliminary data.</text>
</comment>
<evidence type="ECO:0000313" key="2">
    <source>
        <dbReference type="EMBL" id="KAK3028715.1"/>
    </source>
</evidence>
<feature type="region of interest" description="Disordered" evidence="1">
    <location>
        <begin position="99"/>
        <end position="130"/>
    </location>
</feature>
<organism evidence="2 3">
    <name type="scientific">Escallonia herrerae</name>
    <dbReference type="NCBI Taxonomy" id="1293975"/>
    <lineage>
        <taxon>Eukaryota</taxon>
        <taxon>Viridiplantae</taxon>
        <taxon>Streptophyta</taxon>
        <taxon>Embryophyta</taxon>
        <taxon>Tracheophyta</taxon>
        <taxon>Spermatophyta</taxon>
        <taxon>Magnoliopsida</taxon>
        <taxon>eudicotyledons</taxon>
        <taxon>Gunneridae</taxon>
        <taxon>Pentapetalae</taxon>
        <taxon>asterids</taxon>
        <taxon>campanulids</taxon>
        <taxon>Escalloniales</taxon>
        <taxon>Escalloniaceae</taxon>
        <taxon>Escallonia</taxon>
    </lineage>
</organism>